<dbReference type="Gene3D" id="1.20.1250.20">
    <property type="entry name" value="MFS general substrate transporter like domains"/>
    <property type="match status" value="1"/>
</dbReference>
<evidence type="ECO:0000256" key="4">
    <source>
        <dbReference type="ARBA" id="ARBA00023136"/>
    </source>
</evidence>
<dbReference type="InterPro" id="IPR005828">
    <property type="entry name" value="MFS_sugar_transport-like"/>
</dbReference>
<evidence type="ECO:0008006" key="9">
    <source>
        <dbReference type="Google" id="ProtNLM"/>
    </source>
</evidence>
<protein>
    <recommendedName>
        <fullName evidence="9">Major facilitator superfamily (MFS) profile domain-containing protein</fullName>
    </recommendedName>
</protein>
<dbReference type="GO" id="GO:0016020">
    <property type="term" value="C:membrane"/>
    <property type="evidence" value="ECO:0007669"/>
    <property type="project" value="UniProtKB-SubCell"/>
</dbReference>
<comment type="caution">
    <text evidence="7">The sequence shown here is derived from an EMBL/GenBank/DDBJ whole genome shotgun (WGS) entry which is preliminary data.</text>
</comment>
<keyword evidence="3 6" id="KW-1133">Transmembrane helix</keyword>
<gene>
    <name evidence="7" type="ORF">A1O9_07905</name>
</gene>
<organism evidence="7 8">
    <name type="scientific">Exophiala aquamarina CBS 119918</name>
    <dbReference type="NCBI Taxonomy" id="1182545"/>
    <lineage>
        <taxon>Eukaryota</taxon>
        <taxon>Fungi</taxon>
        <taxon>Dikarya</taxon>
        <taxon>Ascomycota</taxon>
        <taxon>Pezizomycotina</taxon>
        <taxon>Eurotiomycetes</taxon>
        <taxon>Chaetothyriomycetidae</taxon>
        <taxon>Chaetothyriales</taxon>
        <taxon>Herpotrichiellaceae</taxon>
        <taxon>Exophiala</taxon>
    </lineage>
</organism>
<keyword evidence="4 6" id="KW-0472">Membrane</keyword>
<reference evidence="7 8" key="1">
    <citation type="submission" date="2013-03" db="EMBL/GenBank/DDBJ databases">
        <title>The Genome Sequence of Exophiala aquamarina CBS 119918.</title>
        <authorList>
            <consortium name="The Broad Institute Genomics Platform"/>
            <person name="Cuomo C."/>
            <person name="de Hoog S."/>
            <person name="Gorbushina A."/>
            <person name="Walker B."/>
            <person name="Young S.K."/>
            <person name="Zeng Q."/>
            <person name="Gargeya S."/>
            <person name="Fitzgerald M."/>
            <person name="Haas B."/>
            <person name="Abouelleil A."/>
            <person name="Allen A.W."/>
            <person name="Alvarado L."/>
            <person name="Arachchi H.M."/>
            <person name="Berlin A.M."/>
            <person name="Chapman S.B."/>
            <person name="Gainer-Dewar J."/>
            <person name="Goldberg J."/>
            <person name="Griggs A."/>
            <person name="Gujja S."/>
            <person name="Hansen M."/>
            <person name="Howarth C."/>
            <person name="Imamovic A."/>
            <person name="Ireland A."/>
            <person name="Larimer J."/>
            <person name="McCowan C."/>
            <person name="Murphy C."/>
            <person name="Pearson M."/>
            <person name="Poon T.W."/>
            <person name="Priest M."/>
            <person name="Roberts A."/>
            <person name="Saif S."/>
            <person name="Shea T."/>
            <person name="Sisk P."/>
            <person name="Sykes S."/>
            <person name="Wortman J."/>
            <person name="Nusbaum C."/>
            <person name="Birren B."/>
        </authorList>
    </citation>
    <scope>NUCLEOTIDE SEQUENCE [LARGE SCALE GENOMIC DNA]</scope>
    <source>
        <strain evidence="7 8">CBS 119918</strain>
    </source>
</reference>
<dbReference type="GeneID" id="25282818"/>
<dbReference type="Proteomes" id="UP000027920">
    <property type="component" value="Unassembled WGS sequence"/>
</dbReference>
<dbReference type="HOGENOM" id="CLU_2171059_0_0_1"/>
<evidence type="ECO:0000256" key="5">
    <source>
        <dbReference type="SAM" id="MobiDB-lite"/>
    </source>
</evidence>
<dbReference type="EMBL" id="AMGV01000006">
    <property type="protein sequence ID" value="KEF56324.1"/>
    <property type="molecule type" value="Genomic_DNA"/>
</dbReference>
<keyword evidence="8" id="KW-1185">Reference proteome</keyword>
<feature type="region of interest" description="Disordered" evidence="5">
    <location>
        <begin position="87"/>
        <end position="110"/>
    </location>
</feature>
<dbReference type="OrthoDB" id="6612291at2759"/>
<dbReference type="Pfam" id="PF00083">
    <property type="entry name" value="Sugar_tr"/>
    <property type="match status" value="1"/>
</dbReference>
<dbReference type="PANTHER" id="PTHR48022">
    <property type="entry name" value="PLASTIDIC GLUCOSE TRANSPORTER 4"/>
    <property type="match status" value="1"/>
</dbReference>
<feature type="transmembrane region" description="Helical" evidence="6">
    <location>
        <begin position="12"/>
        <end position="32"/>
    </location>
</feature>
<dbReference type="GO" id="GO:0005351">
    <property type="term" value="F:carbohydrate:proton symporter activity"/>
    <property type="evidence" value="ECO:0007669"/>
    <property type="project" value="TreeGrafter"/>
</dbReference>
<accession>A0A072P8C0</accession>
<keyword evidence="2 6" id="KW-0812">Transmembrane</keyword>
<dbReference type="RefSeq" id="XP_013258914.1">
    <property type="nucleotide sequence ID" value="XM_013403460.1"/>
</dbReference>
<dbReference type="AlphaFoldDB" id="A0A072P8C0"/>
<dbReference type="InterPro" id="IPR050360">
    <property type="entry name" value="MFS_Sugar_Transporters"/>
</dbReference>
<dbReference type="VEuPathDB" id="FungiDB:A1O9_07905"/>
<dbReference type="PANTHER" id="PTHR48022:SF2">
    <property type="entry name" value="PLASTIDIC GLUCOSE TRANSPORTER 4"/>
    <property type="match status" value="1"/>
</dbReference>
<proteinExistence type="predicted"/>
<evidence type="ECO:0000256" key="2">
    <source>
        <dbReference type="ARBA" id="ARBA00022692"/>
    </source>
</evidence>
<evidence type="ECO:0000256" key="3">
    <source>
        <dbReference type="ARBA" id="ARBA00022989"/>
    </source>
</evidence>
<sequence>MNNFMAKRTDNSGWIIATATQVVPAIVIMIGLPSTPDSPRWLVGKDRFEDALKVLRPLRHKEDASNDLCEFELVALQEDDSKIYEEGGLGGAFRPEKQKTHSVNKHAARD</sequence>
<dbReference type="InterPro" id="IPR036259">
    <property type="entry name" value="MFS_trans_sf"/>
</dbReference>
<evidence type="ECO:0000256" key="6">
    <source>
        <dbReference type="SAM" id="Phobius"/>
    </source>
</evidence>
<name>A0A072P8C0_9EURO</name>
<feature type="compositionally biased region" description="Basic residues" evidence="5">
    <location>
        <begin position="100"/>
        <end position="110"/>
    </location>
</feature>
<evidence type="ECO:0000313" key="7">
    <source>
        <dbReference type="EMBL" id="KEF56324.1"/>
    </source>
</evidence>
<evidence type="ECO:0000256" key="1">
    <source>
        <dbReference type="ARBA" id="ARBA00004141"/>
    </source>
</evidence>
<evidence type="ECO:0000313" key="8">
    <source>
        <dbReference type="Proteomes" id="UP000027920"/>
    </source>
</evidence>
<comment type="subcellular location">
    <subcellularLocation>
        <location evidence="1">Membrane</location>
        <topology evidence="1">Multi-pass membrane protein</topology>
    </subcellularLocation>
</comment>